<dbReference type="Pfam" id="PF07470">
    <property type="entry name" value="Glyco_hydro_88"/>
    <property type="match status" value="1"/>
</dbReference>
<evidence type="ECO:0000313" key="5">
    <source>
        <dbReference type="EMBL" id="GIO45378.1"/>
    </source>
</evidence>
<dbReference type="GO" id="GO:0052757">
    <property type="term" value="F:chondroitin hydrolase activity"/>
    <property type="evidence" value="ECO:0007669"/>
    <property type="project" value="TreeGrafter"/>
</dbReference>
<evidence type="ECO:0000256" key="4">
    <source>
        <dbReference type="PIRSR" id="PIRSR610905-2"/>
    </source>
</evidence>
<dbReference type="SUPFAM" id="SSF48208">
    <property type="entry name" value="Six-hairpin glycosidases"/>
    <property type="match status" value="1"/>
</dbReference>
<dbReference type="Gene3D" id="1.50.10.10">
    <property type="match status" value="1"/>
</dbReference>
<dbReference type="PANTHER" id="PTHR36845:SF1">
    <property type="entry name" value="HYDROLASE, PUTATIVE (AFU_ORTHOLOGUE AFUA_7G05090)-RELATED"/>
    <property type="match status" value="1"/>
</dbReference>
<comment type="similarity">
    <text evidence="2">Belongs to the glycosyl hydrolase 88 family.</text>
</comment>
<accession>A0A919YA65</accession>
<dbReference type="PANTHER" id="PTHR36845">
    <property type="entry name" value="HYDROLASE, PUTATIVE (AFU_ORTHOLOGUE AFUA_7G05090)-RELATED"/>
    <property type="match status" value="1"/>
</dbReference>
<name>A0A919YA65_9BACL</name>
<evidence type="ECO:0000256" key="1">
    <source>
        <dbReference type="ARBA" id="ARBA00022801"/>
    </source>
</evidence>
<evidence type="ECO:0000256" key="2">
    <source>
        <dbReference type="ARBA" id="ARBA00038358"/>
    </source>
</evidence>
<feature type="active site" description="Nucleophile" evidence="3">
    <location>
        <position position="90"/>
    </location>
</feature>
<dbReference type="EMBL" id="BORT01000001">
    <property type="protein sequence ID" value="GIO45378.1"/>
    <property type="molecule type" value="Genomic_DNA"/>
</dbReference>
<feature type="binding site" evidence="4">
    <location>
        <position position="90"/>
    </location>
    <ligand>
        <name>substrate</name>
    </ligand>
</feature>
<feature type="binding site" evidence="4">
    <location>
        <position position="227"/>
    </location>
    <ligand>
        <name>substrate</name>
    </ligand>
</feature>
<evidence type="ECO:0000256" key="3">
    <source>
        <dbReference type="PIRSR" id="PIRSR610905-1"/>
    </source>
</evidence>
<keyword evidence="6" id="KW-1185">Reference proteome</keyword>
<proteinExistence type="inferred from homology"/>
<evidence type="ECO:0000313" key="6">
    <source>
        <dbReference type="Proteomes" id="UP000682811"/>
    </source>
</evidence>
<keyword evidence="1 5" id="KW-0378">Hydrolase</keyword>
<feature type="active site" description="Proton donor" evidence="3">
    <location>
        <position position="151"/>
    </location>
</feature>
<dbReference type="InterPro" id="IPR012341">
    <property type="entry name" value="6hp_glycosidase-like_sf"/>
</dbReference>
<feature type="binding site" evidence="4">
    <location>
        <position position="211"/>
    </location>
    <ligand>
        <name>substrate</name>
    </ligand>
</feature>
<protein>
    <submittedName>
        <fullName evidence="5">Glucuronyl hydrolase</fullName>
    </submittedName>
</protein>
<feature type="binding site" evidence="4">
    <location>
        <position position="151"/>
    </location>
    <ligand>
        <name>substrate</name>
    </ligand>
</feature>
<dbReference type="AlphaFoldDB" id="A0A919YA65"/>
<dbReference type="InterPro" id="IPR052369">
    <property type="entry name" value="UG_Glycosaminoglycan_Hydrolase"/>
</dbReference>
<feature type="binding site" evidence="4">
    <location>
        <position position="209"/>
    </location>
    <ligand>
        <name>substrate</name>
    </ligand>
</feature>
<sequence>MNSMWSLAIEDALSKLKQNIVKHPGKLPHIADGRRYEWGGNDDWIEGFYIGMMWLAYEYGKDPFFKESAEAFLGNFKDRLDRHVALDHHDIGFLYSLSAVAEWRVTRNPAARETALQAADKLLMRWRPNMGIIQAWGKENDPENGGRIIIDCLLNLPLLFWAHQETGEAKYYDIAMQHALKSQKFLVRGDGSSYHTFYFDTGSGNAIRGGTHQGYQDGSTWTRGQAWGIYGFALAYRYTKHEAFLDASKRLARYFIEHLPEDDVVYWDFDVPVEAGTPRDSSASAIAACGLLELLELTDGSGDPERQMYEDALKRSMKSLIENYATVKEPEAEGLLKHGSYHVRGDRAPDDYMIWGDYFYLEALLRLQSGIKGYWYEK</sequence>
<gene>
    <name evidence="5" type="ORF">J34TS1_01430</name>
</gene>
<organism evidence="5 6">
    <name type="scientific">Paenibacillus azoreducens</name>
    <dbReference type="NCBI Taxonomy" id="116718"/>
    <lineage>
        <taxon>Bacteria</taxon>
        <taxon>Bacillati</taxon>
        <taxon>Bacillota</taxon>
        <taxon>Bacilli</taxon>
        <taxon>Bacillales</taxon>
        <taxon>Paenibacillaceae</taxon>
        <taxon>Paenibacillus</taxon>
    </lineage>
</organism>
<dbReference type="InterPro" id="IPR010905">
    <property type="entry name" value="Glyco_hydro_88"/>
</dbReference>
<reference evidence="5 6" key="1">
    <citation type="submission" date="2021-03" db="EMBL/GenBank/DDBJ databases">
        <title>Antimicrobial resistance genes in bacteria isolated from Japanese honey, and their potential for conferring macrolide and lincosamide resistance in the American foulbrood pathogen Paenibacillus larvae.</title>
        <authorList>
            <person name="Okamoto M."/>
            <person name="Kumagai M."/>
            <person name="Kanamori H."/>
            <person name="Takamatsu D."/>
        </authorList>
    </citation>
    <scope>NUCLEOTIDE SEQUENCE [LARGE SCALE GENOMIC DNA]</scope>
    <source>
        <strain evidence="5 6">J34TS1</strain>
    </source>
</reference>
<dbReference type="InterPro" id="IPR008928">
    <property type="entry name" value="6-hairpin_glycosidase_sf"/>
</dbReference>
<feature type="binding site" evidence="4">
    <location>
        <position position="223"/>
    </location>
    <ligand>
        <name>substrate</name>
    </ligand>
</feature>
<dbReference type="Proteomes" id="UP000682811">
    <property type="component" value="Unassembled WGS sequence"/>
</dbReference>
<comment type="caution">
    <text evidence="5">The sequence shown here is derived from an EMBL/GenBank/DDBJ whole genome shotgun (WGS) entry which is preliminary data.</text>
</comment>
<dbReference type="GO" id="GO:0000272">
    <property type="term" value="P:polysaccharide catabolic process"/>
    <property type="evidence" value="ECO:0007669"/>
    <property type="project" value="TreeGrafter"/>
</dbReference>